<dbReference type="Proteomes" id="UP000587608">
    <property type="component" value="Unassembled WGS sequence"/>
</dbReference>
<dbReference type="Pfam" id="PF03860">
    <property type="entry name" value="Csp"/>
    <property type="match status" value="1"/>
</dbReference>
<dbReference type="PANTHER" id="PTHR37310:SF1">
    <property type="entry name" value="CYTOPLASMIC PROTEIN"/>
    <property type="match status" value="1"/>
</dbReference>
<dbReference type="RefSeq" id="WP_191854131.1">
    <property type="nucleotide sequence ID" value="NZ_CP108324.1"/>
</dbReference>
<proteinExistence type="predicted"/>
<evidence type="ECO:0008006" key="3">
    <source>
        <dbReference type="Google" id="ProtNLM"/>
    </source>
</evidence>
<dbReference type="AlphaFoldDB" id="A0A7W2DXE3"/>
<dbReference type="EMBL" id="JACERG010000017">
    <property type="protein sequence ID" value="MBA5224646.1"/>
    <property type="molecule type" value="Genomic_DNA"/>
</dbReference>
<reference evidence="1 2" key="1">
    <citation type="submission" date="2020-07" db="EMBL/GenBank/DDBJ databases">
        <title>Differential regulation of undecylprodigiosin biosynthesis in the yeast-scavenging Streptomyces strain MBK6.</title>
        <authorList>
            <person name="Baral B."/>
            <person name="Siitonen V."/>
            <person name="Laughlin M."/>
            <person name="Yamada K."/>
            <person name="Ilomaeki M."/>
            <person name="Metsae-Ketelae M."/>
            <person name="Niemi J."/>
        </authorList>
    </citation>
    <scope>NUCLEOTIDE SEQUENCE [LARGE SCALE GENOMIC DNA]</scope>
    <source>
        <strain evidence="1 2">MBK6</strain>
    </source>
</reference>
<sequence>MIHTRELLDRISSESFLGNDVLATAVDVLAECETAVTACATGMLAEKDADTLRAAIDRNLDCADVAGATRGILTRHSGHDPALLIAQVKACLIACQHSHDLCSGHAQHHDHCRICAEATARATEACRSVLKAVRG</sequence>
<accession>A0A7W2DXE3</accession>
<dbReference type="InterPro" id="IPR005560">
    <property type="entry name" value="Csp_YhjQ"/>
</dbReference>
<evidence type="ECO:0000313" key="1">
    <source>
        <dbReference type="EMBL" id="MBA5224646.1"/>
    </source>
</evidence>
<protein>
    <recommendedName>
        <fullName evidence="3">Four-helix bundle copper-binding protein</fullName>
    </recommendedName>
</protein>
<name>A0A7W2DXE3_9ACTN</name>
<gene>
    <name evidence="1" type="ORF">H1X69_25055</name>
</gene>
<organism evidence="1 2">
    <name type="scientific">Streptomyces griseoaurantiacus</name>
    <dbReference type="NCBI Taxonomy" id="68213"/>
    <lineage>
        <taxon>Bacteria</taxon>
        <taxon>Bacillati</taxon>
        <taxon>Actinomycetota</taxon>
        <taxon>Actinomycetes</taxon>
        <taxon>Kitasatosporales</taxon>
        <taxon>Streptomycetaceae</taxon>
        <taxon>Streptomyces</taxon>
        <taxon>Streptomyces aurantiacus group</taxon>
    </lineage>
</organism>
<dbReference type="PANTHER" id="PTHR37310">
    <property type="entry name" value="CYTOPLASMIC PROTEIN-RELATED"/>
    <property type="match status" value="1"/>
</dbReference>
<comment type="caution">
    <text evidence="1">The sequence shown here is derived from an EMBL/GenBank/DDBJ whole genome shotgun (WGS) entry which is preliminary data.</text>
</comment>
<dbReference type="Gene3D" id="1.20.1270.360">
    <property type="match status" value="1"/>
</dbReference>
<evidence type="ECO:0000313" key="2">
    <source>
        <dbReference type="Proteomes" id="UP000587608"/>
    </source>
</evidence>